<proteinExistence type="predicted"/>
<sequence length="89" mass="9845">MLHLFLGKEPWFRAKRFGYGAGLPFKWQGWVTLAVYLLAMVGLGLFADGNGAMPTIVTVGLMLTTTAIFLVIVRNHTEGGWKWRGDFGA</sequence>
<dbReference type="Proteomes" id="UP000268553">
    <property type="component" value="Unassembled WGS sequence"/>
</dbReference>
<keyword evidence="1" id="KW-0472">Membrane</keyword>
<feature type="transmembrane region" description="Helical" evidence="1">
    <location>
        <begin position="52"/>
        <end position="73"/>
    </location>
</feature>
<evidence type="ECO:0000313" key="2">
    <source>
        <dbReference type="EMBL" id="RRQ51132.1"/>
    </source>
</evidence>
<keyword evidence="1" id="KW-1133">Transmembrane helix</keyword>
<accession>A0A3R8Q1L5</accession>
<dbReference type="AlphaFoldDB" id="A0A3R8Q1L5"/>
<dbReference type="OrthoDB" id="7862423at2"/>
<gene>
    <name evidence="2" type="ORF">D7D48_09095</name>
</gene>
<feature type="transmembrane region" description="Helical" evidence="1">
    <location>
        <begin position="25"/>
        <end position="46"/>
    </location>
</feature>
<reference evidence="2 3" key="1">
    <citation type="submission" date="2018-12" db="EMBL/GenBank/DDBJ databases">
        <authorList>
            <person name="Kim S.-J."/>
            <person name="Jung G.-Y."/>
        </authorList>
    </citation>
    <scope>NUCLEOTIDE SEQUENCE [LARGE SCALE GENOMIC DNA]</scope>
    <source>
        <strain evidence="2 3">03SU3-P</strain>
    </source>
</reference>
<keyword evidence="1" id="KW-0812">Transmembrane</keyword>
<dbReference type="EMBL" id="RWJI01000002">
    <property type="protein sequence ID" value="RRQ51132.1"/>
    <property type="molecule type" value="Genomic_DNA"/>
</dbReference>
<keyword evidence="3" id="KW-1185">Reference proteome</keyword>
<evidence type="ECO:0000313" key="3">
    <source>
        <dbReference type="Proteomes" id="UP000268553"/>
    </source>
</evidence>
<protein>
    <submittedName>
        <fullName evidence="2">Uncharacterized protein</fullName>
    </submittedName>
</protein>
<dbReference type="RefSeq" id="WP_125231106.1">
    <property type="nucleotide sequence ID" value="NZ_RWJI01000002.1"/>
</dbReference>
<comment type="caution">
    <text evidence="2">The sequence shown here is derived from an EMBL/GenBank/DDBJ whole genome shotgun (WGS) entry which is preliminary data.</text>
</comment>
<organism evidence="2 3">
    <name type="scientific">Sphingorhabdus wooponensis</name>
    <dbReference type="NCBI Taxonomy" id="940136"/>
    <lineage>
        <taxon>Bacteria</taxon>
        <taxon>Pseudomonadati</taxon>
        <taxon>Pseudomonadota</taxon>
        <taxon>Alphaproteobacteria</taxon>
        <taxon>Sphingomonadales</taxon>
        <taxon>Sphingomonadaceae</taxon>
        <taxon>Sphingorhabdus</taxon>
    </lineage>
</organism>
<name>A0A3R8Q1L5_9SPHN</name>
<evidence type="ECO:0000256" key="1">
    <source>
        <dbReference type="SAM" id="Phobius"/>
    </source>
</evidence>